<gene>
    <name evidence="8" type="ORF">SAMN05443668_104261</name>
</gene>
<dbReference type="GO" id="GO:0003677">
    <property type="term" value="F:DNA binding"/>
    <property type="evidence" value="ECO:0007669"/>
    <property type="project" value="UniProtKB-KW"/>
</dbReference>
<dbReference type="SUPFAM" id="SSF88946">
    <property type="entry name" value="Sigma2 domain of RNA polymerase sigma factors"/>
    <property type="match status" value="1"/>
</dbReference>
<dbReference type="Gene3D" id="1.10.10.10">
    <property type="entry name" value="Winged helix-like DNA-binding domain superfamily/Winged helix DNA-binding domain"/>
    <property type="match status" value="1"/>
</dbReference>
<reference evidence="8 9" key="1">
    <citation type="submission" date="2016-11" db="EMBL/GenBank/DDBJ databases">
        <authorList>
            <person name="Jaros S."/>
            <person name="Januszkiewicz K."/>
            <person name="Wedrychowicz H."/>
        </authorList>
    </citation>
    <scope>NUCLEOTIDE SEQUENCE [LARGE SCALE GENOMIC DNA]</scope>
    <source>
        <strain evidence="8 9">DSM 46144</strain>
    </source>
</reference>
<dbReference type="CDD" id="cd06171">
    <property type="entry name" value="Sigma70_r4"/>
    <property type="match status" value="1"/>
</dbReference>
<keyword evidence="9" id="KW-1185">Reference proteome</keyword>
<evidence type="ECO:0000256" key="2">
    <source>
        <dbReference type="ARBA" id="ARBA00023015"/>
    </source>
</evidence>
<dbReference type="InterPro" id="IPR013324">
    <property type="entry name" value="RNA_pol_sigma_r3/r4-like"/>
</dbReference>
<dbReference type="STRING" id="134849.SAMN05443668_104261"/>
<evidence type="ECO:0000313" key="9">
    <source>
        <dbReference type="Proteomes" id="UP000184440"/>
    </source>
</evidence>
<dbReference type="Pfam" id="PF04542">
    <property type="entry name" value="Sigma70_r2"/>
    <property type="match status" value="1"/>
</dbReference>
<dbReference type="GO" id="GO:0006352">
    <property type="term" value="P:DNA-templated transcription initiation"/>
    <property type="evidence" value="ECO:0007669"/>
    <property type="project" value="InterPro"/>
</dbReference>
<dbReference type="NCBIfam" id="TIGR02937">
    <property type="entry name" value="sigma70-ECF"/>
    <property type="match status" value="1"/>
</dbReference>
<feature type="domain" description="RNA polymerase sigma factor 70 region 4 type 2" evidence="7">
    <location>
        <begin position="101"/>
        <end position="151"/>
    </location>
</feature>
<dbReference type="SUPFAM" id="SSF88659">
    <property type="entry name" value="Sigma3 and sigma4 domains of RNA polymerase sigma factors"/>
    <property type="match status" value="1"/>
</dbReference>
<comment type="similarity">
    <text evidence="1">Belongs to the sigma-70 factor family. ECF subfamily.</text>
</comment>
<keyword evidence="2" id="KW-0805">Transcription regulation</keyword>
<dbReference type="InterPro" id="IPR039425">
    <property type="entry name" value="RNA_pol_sigma-70-like"/>
</dbReference>
<dbReference type="InterPro" id="IPR007627">
    <property type="entry name" value="RNA_pol_sigma70_r2"/>
</dbReference>
<dbReference type="AlphaFoldDB" id="A0A1M7Q7W0"/>
<dbReference type="OrthoDB" id="5243336at2"/>
<evidence type="ECO:0000259" key="7">
    <source>
        <dbReference type="Pfam" id="PF08281"/>
    </source>
</evidence>
<dbReference type="GO" id="GO:0016987">
    <property type="term" value="F:sigma factor activity"/>
    <property type="evidence" value="ECO:0007669"/>
    <property type="project" value="UniProtKB-KW"/>
</dbReference>
<keyword evidence="5" id="KW-0804">Transcription</keyword>
<dbReference type="InterPro" id="IPR036388">
    <property type="entry name" value="WH-like_DNA-bd_sf"/>
</dbReference>
<dbReference type="PANTHER" id="PTHR43133:SF50">
    <property type="entry name" value="ECF RNA POLYMERASE SIGMA FACTOR SIGM"/>
    <property type="match status" value="1"/>
</dbReference>
<keyword evidence="3" id="KW-0731">Sigma factor</keyword>
<protein>
    <submittedName>
        <fullName evidence="8">RNA polymerase sigma-70 factor, ECF subfamily</fullName>
    </submittedName>
</protein>
<organism evidence="8 9">
    <name type="scientific">Cryptosporangium aurantiacum</name>
    <dbReference type="NCBI Taxonomy" id="134849"/>
    <lineage>
        <taxon>Bacteria</taxon>
        <taxon>Bacillati</taxon>
        <taxon>Actinomycetota</taxon>
        <taxon>Actinomycetes</taxon>
        <taxon>Cryptosporangiales</taxon>
        <taxon>Cryptosporangiaceae</taxon>
        <taxon>Cryptosporangium</taxon>
    </lineage>
</organism>
<dbReference type="NCBIfam" id="TIGR02983">
    <property type="entry name" value="SigE-fam_strep"/>
    <property type="match status" value="1"/>
</dbReference>
<feature type="domain" description="RNA polymerase sigma-70 region 2" evidence="6">
    <location>
        <begin position="15"/>
        <end position="77"/>
    </location>
</feature>
<dbReference type="Pfam" id="PF08281">
    <property type="entry name" value="Sigma70_r4_2"/>
    <property type="match status" value="1"/>
</dbReference>
<dbReference type="Proteomes" id="UP000184440">
    <property type="component" value="Unassembled WGS sequence"/>
</dbReference>
<dbReference type="Gene3D" id="1.10.1740.10">
    <property type="match status" value="1"/>
</dbReference>
<proteinExistence type="inferred from homology"/>
<evidence type="ECO:0000256" key="3">
    <source>
        <dbReference type="ARBA" id="ARBA00023082"/>
    </source>
</evidence>
<sequence length="173" mass="19453">MAENGRDFGRFYGEHFAGLCKQLYAYHGDRAEAQDLVQEAFVRAWMRWATVSRYQDPAAWVRQVAWRLAVSRWRRTRTALAFAHRQREQHAPPPDPEHVTLVAALATLPENQRRAVVLHHLADLSVAEIAEQEGAAVGTVKSWLHRGRAALAGQLDDTSAATVLDGRYDDGRA</sequence>
<keyword evidence="4" id="KW-0238">DNA-binding</keyword>
<dbReference type="InterPro" id="IPR013249">
    <property type="entry name" value="RNA_pol_sigma70_r4_t2"/>
</dbReference>
<dbReference type="RefSeq" id="WP_073257785.1">
    <property type="nucleotide sequence ID" value="NZ_FRCS01000004.1"/>
</dbReference>
<dbReference type="InterPro" id="IPR013325">
    <property type="entry name" value="RNA_pol_sigma_r2"/>
</dbReference>
<evidence type="ECO:0000256" key="4">
    <source>
        <dbReference type="ARBA" id="ARBA00023125"/>
    </source>
</evidence>
<dbReference type="EMBL" id="FRCS01000004">
    <property type="protein sequence ID" value="SHN26434.1"/>
    <property type="molecule type" value="Genomic_DNA"/>
</dbReference>
<evidence type="ECO:0000259" key="6">
    <source>
        <dbReference type="Pfam" id="PF04542"/>
    </source>
</evidence>
<dbReference type="InterPro" id="IPR014284">
    <property type="entry name" value="RNA_pol_sigma-70_dom"/>
</dbReference>
<evidence type="ECO:0000256" key="5">
    <source>
        <dbReference type="ARBA" id="ARBA00023163"/>
    </source>
</evidence>
<evidence type="ECO:0000256" key="1">
    <source>
        <dbReference type="ARBA" id="ARBA00010641"/>
    </source>
</evidence>
<name>A0A1M7Q7W0_9ACTN</name>
<dbReference type="InterPro" id="IPR014325">
    <property type="entry name" value="RNA_pol_sigma-E_actinobac"/>
</dbReference>
<dbReference type="PANTHER" id="PTHR43133">
    <property type="entry name" value="RNA POLYMERASE ECF-TYPE SIGMA FACTO"/>
    <property type="match status" value="1"/>
</dbReference>
<evidence type="ECO:0000313" key="8">
    <source>
        <dbReference type="EMBL" id="SHN26434.1"/>
    </source>
</evidence>
<accession>A0A1M7Q7W0</accession>